<dbReference type="EMBL" id="JASNJE010000006">
    <property type="protein sequence ID" value="MDK3072832.1"/>
    <property type="molecule type" value="Genomic_DNA"/>
</dbReference>
<feature type="region of interest" description="Disordered" evidence="2">
    <location>
        <begin position="110"/>
        <end position="133"/>
    </location>
</feature>
<dbReference type="RefSeq" id="WP_284484774.1">
    <property type="nucleotide sequence ID" value="NZ_JASNJE010000006.1"/>
</dbReference>
<evidence type="ECO:0000256" key="2">
    <source>
        <dbReference type="SAM" id="MobiDB-lite"/>
    </source>
</evidence>
<protein>
    <submittedName>
        <fullName evidence="3">Uncharacterized protein</fullName>
    </submittedName>
</protein>
<reference evidence="3 4" key="1">
    <citation type="submission" date="2023-05" db="EMBL/GenBank/DDBJ databases">
        <title>Sedimentitalea sp. nov. JM2-8.</title>
        <authorList>
            <person name="Huang J."/>
        </authorList>
    </citation>
    <scope>NUCLEOTIDE SEQUENCE [LARGE SCALE GENOMIC DNA]</scope>
    <source>
        <strain evidence="3 4">JM2-8</strain>
    </source>
</reference>
<keyword evidence="4" id="KW-1185">Reference proteome</keyword>
<evidence type="ECO:0000313" key="4">
    <source>
        <dbReference type="Proteomes" id="UP001227126"/>
    </source>
</evidence>
<accession>A0ABT7FCI7</accession>
<comment type="caution">
    <text evidence="3">The sequence shown here is derived from an EMBL/GenBank/DDBJ whole genome shotgun (WGS) entry which is preliminary data.</text>
</comment>
<feature type="coiled-coil region" evidence="1">
    <location>
        <begin position="233"/>
        <end position="301"/>
    </location>
</feature>
<name>A0ABT7FCI7_9RHOB</name>
<evidence type="ECO:0000256" key="1">
    <source>
        <dbReference type="SAM" id="Coils"/>
    </source>
</evidence>
<keyword evidence="1" id="KW-0175">Coiled coil</keyword>
<sequence>MPEPWESFQKDLDNKKKKDFADFSDSTAKANKKKLITKLDEAWKKEDELRDKIIEAHRTGNSGNKPADFAHDDGYKTALKAWKSAVSAFRDEVESLKSYSDSAAKHLKSWQSEHKKFDKDSKKNKDPSAKTKINDALKASSTAISDLDAAQKIFGTLTVPQVFYAAKLNDTIDAIVKTTMKKATDTGLPDFLEDPQRTRTGKAVKRMEKNIKKFCKDATQKAASSPEEAQKILKKALDEHKSLQSLNKEHQLAKKKSAKIIAKHVQSAKMKSAIDDVESTLKKCDDMIEKAEKIVDKAEEDADTDT</sequence>
<organism evidence="3 4">
    <name type="scientific">Sedimentitalea xiamensis</name>
    <dbReference type="NCBI Taxonomy" id="3050037"/>
    <lineage>
        <taxon>Bacteria</taxon>
        <taxon>Pseudomonadati</taxon>
        <taxon>Pseudomonadota</taxon>
        <taxon>Alphaproteobacteria</taxon>
        <taxon>Rhodobacterales</taxon>
        <taxon>Paracoccaceae</taxon>
        <taxon>Sedimentitalea</taxon>
    </lineage>
</organism>
<feature type="compositionally biased region" description="Basic and acidic residues" evidence="2">
    <location>
        <begin position="111"/>
        <end position="133"/>
    </location>
</feature>
<proteinExistence type="predicted"/>
<gene>
    <name evidence="3" type="ORF">QO034_06900</name>
</gene>
<evidence type="ECO:0000313" key="3">
    <source>
        <dbReference type="EMBL" id="MDK3072832.1"/>
    </source>
</evidence>
<dbReference type="Proteomes" id="UP001227126">
    <property type="component" value="Unassembled WGS sequence"/>
</dbReference>